<evidence type="ECO:0000256" key="7">
    <source>
        <dbReference type="ARBA" id="ARBA00022984"/>
    </source>
</evidence>
<dbReference type="CDD" id="cd00118">
    <property type="entry name" value="LysM"/>
    <property type="match status" value="1"/>
</dbReference>
<dbReference type="Pfam" id="PF03734">
    <property type="entry name" value="YkuD"/>
    <property type="match status" value="1"/>
</dbReference>
<dbReference type="GO" id="GO:0018104">
    <property type="term" value="P:peptidoglycan-protein cross-linking"/>
    <property type="evidence" value="ECO:0007669"/>
    <property type="project" value="TreeGrafter"/>
</dbReference>
<evidence type="ECO:0000259" key="11">
    <source>
        <dbReference type="PROSITE" id="PS52029"/>
    </source>
</evidence>
<dbReference type="GO" id="GO:0005576">
    <property type="term" value="C:extracellular region"/>
    <property type="evidence" value="ECO:0007669"/>
    <property type="project" value="TreeGrafter"/>
</dbReference>
<dbReference type="InterPro" id="IPR036779">
    <property type="entry name" value="LysM_dom_sf"/>
</dbReference>
<dbReference type="SMART" id="SM00257">
    <property type="entry name" value="LysM"/>
    <property type="match status" value="1"/>
</dbReference>
<evidence type="ECO:0000313" key="13">
    <source>
        <dbReference type="Proteomes" id="UP000007089"/>
    </source>
</evidence>
<dbReference type="PANTHER" id="PTHR30582">
    <property type="entry name" value="L,D-TRANSPEPTIDASE"/>
    <property type="match status" value="1"/>
</dbReference>
<dbReference type="AlphaFoldDB" id="B8J5Q8"/>
<dbReference type="KEGG" id="acp:A2cp1_1662"/>
<keyword evidence="5" id="KW-0378">Hydrolase</keyword>
<dbReference type="GO" id="GO:0071972">
    <property type="term" value="F:peptidoglycan L,D-transpeptidase activity"/>
    <property type="evidence" value="ECO:0007669"/>
    <property type="project" value="TreeGrafter"/>
</dbReference>
<reference evidence="12" key="1">
    <citation type="submission" date="2009-01" db="EMBL/GenBank/DDBJ databases">
        <title>Complete sequence of Anaeromyxobacter dehalogenans 2CP-1.</title>
        <authorList>
            <consortium name="US DOE Joint Genome Institute"/>
            <person name="Lucas S."/>
            <person name="Copeland A."/>
            <person name="Lapidus A."/>
            <person name="Glavina del Rio T."/>
            <person name="Dalin E."/>
            <person name="Tice H."/>
            <person name="Bruce D."/>
            <person name="Goodwin L."/>
            <person name="Pitluck S."/>
            <person name="Saunders E."/>
            <person name="Brettin T."/>
            <person name="Detter J.C."/>
            <person name="Han C."/>
            <person name="Larimer F."/>
            <person name="Land M."/>
            <person name="Hauser L."/>
            <person name="Kyrpides N."/>
            <person name="Ovchinnikova G."/>
            <person name="Beliaev A.S."/>
            <person name="Richardson P."/>
        </authorList>
    </citation>
    <scope>NUCLEOTIDE SEQUENCE</scope>
    <source>
        <strain evidence="12">2CP-1</strain>
    </source>
</reference>
<evidence type="ECO:0000259" key="10">
    <source>
        <dbReference type="PROSITE" id="PS51782"/>
    </source>
</evidence>
<evidence type="ECO:0000256" key="6">
    <source>
        <dbReference type="ARBA" id="ARBA00022960"/>
    </source>
</evidence>
<protein>
    <submittedName>
        <fullName evidence="12">ErfK/YbiS/YcfS/YnhG family protein</fullName>
    </submittedName>
</protein>
<evidence type="ECO:0000256" key="4">
    <source>
        <dbReference type="ARBA" id="ARBA00022679"/>
    </source>
</evidence>
<keyword evidence="13" id="KW-1185">Reference proteome</keyword>
<keyword evidence="4" id="KW-0808">Transferase</keyword>
<dbReference type="PROSITE" id="PS52029">
    <property type="entry name" value="LD_TPASE"/>
    <property type="match status" value="1"/>
</dbReference>
<organism evidence="12 13">
    <name type="scientific">Anaeromyxobacter dehalogenans (strain ATCC BAA-258 / DSM 21875 / 2CP-1)</name>
    <dbReference type="NCBI Taxonomy" id="455488"/>
    <lineage>
        <taxon>Bacteria</taxon>
        <taxon>Pseudomonadati</taxon>
        <taxon>Myxococcota</taxon>
        <taxon>Myxococcia</taxon>
        <taxon>Myxococcales</taxon>
        <taxon>Cystobacterineae</taxon>
        <taxon>Anaeromyxobacteraceae</taxon>
        <taxon>Anaeromyxobacter</taxon>
    </lineage>
</organism>
<evidence type="ECO:0000313" key="12">
    <source>
        <dbReference type="EMBL" id="ACL65005.1"/>
    </source>
</evidence>
<accession>B8J5Q8</accession>
<evidence type="ECO:0000256" key="3">
    <source>
        <dbReference type="ARBA" id="ARBA00022676"/>
    </source>
</evidence>
<dbReference type="PANTHER" id="PTHR30582:SF24">
    <property type="entry name" value="L,D-TRANSPEPTIDASE ERFK_SRFK-RELATED"/>
    <property type="match status" value="1"/>
</dbReference>
<dbReference type="Gene3D" id="3.10.350.10">
    <property type="entry name" value="LysM domain"/>
    <property type="match status" value="1"/>
</dbReference>
<dbReference type="InterPro" id="IPR050979">
    <property type="entry name" value="LD-transpeptidase"/>
</dbReference>
<dbReference type="EMBL" id="CP001359">
    <property type="protein sequence ID" value="ACL65005.1"/>
    <property type="molecule type" value="Genomic_DNA"/>
</dbReference>
<comment type="pathway">
    <text evidence="1 9">Cell wall biogenesis; peptidoglycan biosynthesis.</text>
</comment>
<dbReference type="UniPathway" id="UPA00219"/>
<evidence type="ECO:0000256" key="2">
    <source>
        <dbReference type="ARBA" id="ARBA00005992"/>
    </source>
</evidence>
<dbReference type="Gene3D" id="2.40.440.10">
    <property type="entry name" value="L,D-transpeptidase catalytic domain-like"/>
    <property type="match status" value="1"/>
</dbReference>
<dbReference type="GO" id="GO:0008360">
    <property type="term" value="P:regulation of cell shape"/>
    <property type="evidence" value="ECO:0007669"/>
    <property type="project" value="UniProtKB-UniRule"/>
</dbReference>
<feature type="active site" description="Nucleophile" evidence="9">
    <location>
        <position position="193"/>
    </location>
</feature>
<name>B8J5Q8_ANAD2</name>
<dbReference type="GO" id="GO:0016757">
    <property type="term" value="F:glycosyltransferase activity"/>
    <property type="evidence" value="ECO:0007669"/>
    <property type="project" value="UniProtKB-KW"/>
</dbReference>
<dbReference type="SUPFAM" id="SSF141523">
    <property type="entry name" value="L,D-transpeptidase catalytic domain-like"/>
    <property type="match status" value="1"/>
</dbReference>
<evidence type="ECO:0000256" key="5">
    <source>
        <dbReference type="ARBA" id="ARBA00022801"/>
    </source>
</evidence>
<dbReference type="InterPro" id="IPR005490">
    <property type="entry name" value="LD_TPept_cat_dom"/>
</dbReference>
<dbReference type="Pfam" id="PF01476">
    <property type="entry name" value="LysM"/>
    <property type="match status" value="1"/>
</dbReference>
<dbReference type="SUPFAM" id="SSF54106">
    <property type="entry name" value="LysM domain"/>
    <property type="match status" value="1"/>
</dbReference>
<keyword evidence="6 9" id="KW-0133">Cell shape</keyword>
<dbReference type="Proteomes" id="UP000007089">
    <property type="component" value="Chromosome"/>
</dbReference>
<comment type="similarity">
    <text evidence="2">Belongs to the YkuD family.</text>
</comment>
<gene>
    <name evidence="12" type="ordered locus">A2cp1_1662</name>
</gene>
<evidence type="ECO:0000256" key="1">
    <source>
        <dbReference type="ARBA" id="ARBA00004752"/>
    </source>
</evidence>
<evidence type="ECO:0000256" key="9">
    <source>
        <dbReference type="PROSITE-ProRule" id="PRU01373"/>
    </source>
</evidence>
<feature type="active site" description="Proton donor/acceptor" evidence="9">
    <location>
        <position position="177"/>
    </location>
</feature>
<keyword evidence="7 9" id="KW-0573">Peptidoglycan synthesis</keyword>
<dbReference type="InterPro" id="IPR018392">
    <property type="entry name" value="LysM"/>
</dbReference>
<dbReference type="RefSeq" id="WP_012632933.1">
    <property type="nucleotide sequence ID" value="NC_011891.1"/>
</dbReference>
<feature type="domain" description="L,D-TPase catalytic" evidence="11">
    <location>
        <begin position="86"/>
        <end position="217"/>
    </location>
</feature>
<dbReference type="InterPro" id="IPR038063">
    <property type="entry name" value="Transpep_catalytic_dom"/>
</dbReference>
<feature type="domain" description="LysM" evidence="10">
    <location>
        <begin position="29"/>
        <end position="73"/>
    </location>
</feature>
<dbReference type="HOGENOM" id="CLU_046834_1_0_7"/>
<dbReference type="CDD" id="cd16913">
    <property type="entry name" value="YkuD_like"/>
    <property type="match status" value="1"/>
</dbReference>
<keyword evidence="8 9" id="KW-0961">Cell wall biogenesis/degradation</keyword>
<sequence>MQPLLALLLATVPLLEPAAGGADVLGVLGTRIVKQGDSLIELARAHDVGFNAMESANPGLDAYVPTPGAALVVPAAWILPPSAAPGSIVVNLSEMRLYLLPGGGAAPVTYPVGIGKDRAKTPLGSFTVIGKTVAPTWYPPASMRRDDPTLPDRVPPGPDNPLGTHALRLSAGSILIHGTDEPFGIGRKFSHGCVRLYPEDIPRLFEVVPLKTPVRMVREPVKIGVRGSRVVVEAHDDPDARVDLRAEAQRQLERRGLAARVDAGKLAAALEARRGIPVDVSIDVF</sequence>
<keyword evidence="3" id="KW-0328">Glycosyltransferase</keyword>
<proteinExistence type="inferred from homology"/>
<dbReference type="GO" id="GO:0071555">
    <property type="term" value="P:cell wall organization"/>
    <property type="evidence" value="ECO:0007669"/>
    <property type="project" value="UniProtKB-UniRule"/>
</dbReference>
<dbReference type="PROSITE" id="PS51782">
    <property type="entry name" value="LYSM"/>
    <property type="match status" value="1"/>
</dbReference>
<evidence type="ECO:0000256" key="8">
    <source>
        <dbReference type="ARBA" id="ARBA00023316"/>
    </source>
</evidence>